<feature type="repeat" description="PPR" evidence="3">
    <location>
        <begin position="206"/>
        <end position="240"/>
    </location>
</feature>
<dbReference type="Pfam" id="PF01535">
    <property type="entry name" value="PPR"/>
    <property type="match status" value="2"/>
</dbReference>
<dbReference type="GO" id="GO:0009451">
    <property type="term" value="P:RNA modification"/>
    <property type="evidence" value="ECO:0007669"/>
    <property type="project" value="InterPro"/>
</dbReference>
<dbReference type="InterPro" id="IPR046848">
    <property type="entry name" value="E_motif"/>
</dbReference>
<keyword evidence="6" id="KW-1185">Reference proteome</keyword>
<feature type="repeat" description="PPR" evidence="3">
    <location>
        <begin position="443"/>
        <end position="478"/>
    </location>
</feature>
<dbReference type="InterPro" id="IPR032867">
    <property type="entry name" value="DYW_dom"/>
</dbReference>
<dbReference type="SUPFAM" id="SSF48452">
    <property type="entry name" value="TPR-like"/>
    <property type="match status" value="1"/>
</dbReference>
<dbReference type="Pfam" id="PF20431">
    <property type="entry name" value="E_motif"/>
    <property type="match status" value="1"/>
</dbReference>
<protein>
    <recommendedName>
        <fullName evidence="4">DYW domain-containing protein</fullName>
    </recommendedName>
</protein>
<sequence length="715" mass="79665">MTNLTHTSFKNLLHKAYSVKSKSGAKQLHAQIIKTKDQSSSVLNSALLSIYTNLNLVQESLNVFDTLNTRTSLAYKSIIRCYAANGFFAQCLSSFVEMRASGKNPDRNVFPFVLKSCTHLMDLKLGESVHGCIVRLGMESDLFTGNALMNMYSKVQVWGAPQVFDESPEQKEIEGCGKLDVGSDSRDGVSRMDSARKVFEMMPDRDVVSWNTVIAGNAQNGMYEEALMVVKEMGDANVKPDAFTLSTILPIFAEYVDVLKGKEIHGHAIRHGLDADVFIGSSLIDMYANCTRVEDLQRVFCLLPRQDAVSWNSAIAGCVQNGWFDEGLKLFRQMLMAKIKPKSISFSSIMPACAHLTTLHLGKQLHGCIIRGGFDENVFIASSLVDMYAKCGNIRAARWIFNRMKQHDMVSWTAMIMGCALHGHAHDAISLFEQMKMEGIRPNYVSFIAVLTACSHAGMVDASWKIFNSMVQEYGIAPGLEHYAAMADLLGRAGQLKEAYEFISGMQIEHKASVWSALLAACRIHKNVDLAEKVAKKMIALDPEGIGAYVLLSNTYAAARRWSDAAKLRSAMRRKGLRKKPACSWIEAGNKLHAFTSGDKSHPYYSRIMKALDDLLKKMEQEGYVLDTSEVLQDLEEEQKRHSLHSHSERLAIGFGLISTPAGTTIRVTKNLRVCVDCHTATKFISKIVGREIIVRDVNRFHHFKDGKCSCGDYW</sequence>
<dbReference type="Proteomes" id="UP001187471">
    <property type="component" value="Unassembled WGS sequence"/>
</dbReference>
<dbReference type="AlphaFoldDB" id="A0AA88U799"/>
<dbReference type="Pfam" id="PF13041">
    <property type="entry name" value="PPR_2"/>
    <property type="match status" value="3"/>
</dbReference>
<reference evidence="5" key="1">
    <citation type="submission" date="2022-12" db="EMBL/GenBank/DDBJ databases">
        <title>Draft genome assemblies for two species of Escallonia (Escalloniales).</title>
        <authorList>
            <person name="Chanderbali A."/>
            <person name="Dervinis C."/>
            <person name="Anghel I."/>
            <person name="Soltis D."/>
            <person name="Soltis P."/>
            <person name="Zapata F."/>
        </authorList>
    </citation>
    <scope>NUCLEOTIDE SEQUENCE</scope>
    <source>
        <strain evidence="5">UCBG92.1500</strain>
        <tissue evidence="5">Leaf</tissue>
    </source>
</reference>
<evidence type="ECO:0000313" key="6">
    <source>
        <dbReference type="Proteomes" id="UP001187471"/>
    </source>
</evidence>
<dbReference type="GO" id="GO:0003723">
    <property type="term" value="F:RNA binding"/>
    <property type="evidence" value="ECO:0007669"/>
    <property type="project" value="InterPro"/>
</dbReference>
<dbReference type="GO" id="GO:0008270">
    <property type="term" value="F:zinc ion binding"/>
    <property type="evidence" value="ECO:0007669"/>
    <property type="project" value="InterPro"/>
</dbReference>
<dbReference type="Gene3D" id="1.25.40.10">
    <property type="entry name" value="Tetratricopeptide repeat domain"/>
    <property type="match status" value="4"/>
</dbReference>
<dbReference type="PROSITE" id="PS51375">
    <property type="entry name" value="PPR"/>
    <property type="match status" value="6"/>
</dbReference>
<dbReference type="NCBIfam" id="TIGR00756">
    <property type="entry name" value="PPR"/>
    <property type="match status" value="4"/>
</dbReference>
<feature type="repeat" description="PPR" evidence="3">
    <location>
        <begin position="377"/>
        <end position="407"/>
    </location>
</feature>
<dbReference type="Pfam" id="PF14432">
    <property type="entry name" value="DYW_deaminase"/>
    <property type="match status" value="1"/>
</dbReference>
<feature type="domain" description="DYW" evidence="4">
    <location>
        <begin position="623"/>
        <end position="715"/>
    </location>
</feature>
<evidence type="ECO:0000313" key="5">
    <source>
        <dbReference type="EMBL" id="KAK2973874.1"/>
    </source>
</evidence>
<dbReference type="EMBL" id="JAVXUO010002361">
    <property type="protein sequence ID" value="KAK2973874.1"/>
    <property type="molecule type" value="Genomic_DNA"/>
</dbReference>
<keyword evidence="2" id="KW-0677">Repeat</keyword>
<accession>A0AA88U799</accession>
<name>A0AA88U799_9ASTE</name>
<feature type="repeat" description="PPR" evidence="3">
    <location>
        <begin position="71"/>
        <end position="105"/>
    </location>
</feature>
<evidence type="ECO:0000256" key="2">
    <source>
        <dbReference type="ARBA" id="ARBA00022737"/>
    </source>
</evidence>
<dbReference type="InterPro" id="IPR046960">
    <property type="entry name" value="PPR_At4g14850-like_plant"/>
</dbReference>
<dbReference type="FunFam" id="1.25.40.10:FF:000031">
    <property type="entry name" value="Pentatricopeptide repeat-containing protein mitochondrial"/>
    <property type="match status" value="1"/>
</dbReference>
<dbReference type="InterPro" id="IPR011990">
    <property type="entry name" value="TPR-like_helical_dom_sf"/>
</dbReference>
<proteinExistence type="inferred from homology"/>
<comment type="caution">
    <text evidence="5">The sequence shown here is derived from an EMBL/GenBank/DDBJ whole genome shotgun (WGS) entry which is preliminary data.</text>
</comment>
<feature type="repeat" description="PPR" evidence="3">
    <location>
        <begin position="307"/>
        <end position="341"/>
    </location>
</feature>
<dbReference type="PANTHER" id="PTHR47926:SF518">
    <property type="entry name" value="(WILD MALAYSIAN BANANA) HYPOTHETICAL PROTEIN"/>
    <property type="match status" value="1"/>
</dbReference>
<dbReference type="FunFam" id="1.25.40.10:FF:000361">
    <property type="entry name" value="Pentatricopeptide repeat-containing protein chloroplastic"/>
    <property type="match status" value="1"/>
</dbReference>
<gene>
    <name evidence="5" type="ORF">RJ640_013928</name>
</gene>
<comment type="similarity">
    <text evidence="1">Belongs to the PPR family. PCMP-H subfamily.</text>
</comment>
<dbReference type="InterPro" id="IPR002885">
    <property type="entry name" value="PPR_rpt"/>
</dbReference>
<feature type="repeat" description="PPR" evidence="3">
    <location>
        <begin position="408"/>
        <end position="442"/>
    </location>
</feature>
<evidence type="ECO:0000256" key="1">
    <source>
        <dbReference type="ARBA" id="ARBA00006643"/>
    </source>
</evidence>
<dbReference type="PANTHER" id="PTHR47926">
    <property type="entry name" value="PENTATRICOPEPTIDE REPEAT-CONTAINING PROTEIN"/>
    <property type="match status" value="1"/>
</dbReference>
<organism evidence="5 6">
    <name type="scientific">Escallonia rubra</name>
    <dbReference type="NCBI Taxonomy" id="112253"/>
    <lineage>
        <taxon>Eukaryota</taxon>
        <taxon>Viridiplantae</taxon>
        <taxon>Streptophyta</taxon>
        <taxon>Embryophyta</taxon>
        <taxon>Tracheophyta</taxon>
        <taxon>Spermatophyta</taxon>
        <taxon>Magnoliopsida</taxon>
        <taxon>eudicotyledons</taxon>
        <taxon>Gunneridae</taxon>
        <taxon>Pentapetalae</taxon>
        <taxon>asterids</taxon>
        <taxon>campanulids</taxon>
        <taxon>Escalloniales</taxon>
        <taxon>Escalloniaceae</taxon>
        <taxon>Escallonia</taxon>
    </lineage>
</organism>
<dbReference type="FunFam" id="1.25.40.10:FF:000366">
    <property type="entry name" value="Pentatricopeptide (PPR) repeat-containing protein"/>
    <property type="match status" value="1"/>
</dbReference>
<evidence type="ECO:0000256" key="3">
    <source>
        <dbReference type="PROSITE-ProRule" id="PRU00708"/>
    </source>
</evidence>
<evidence type="ECO:0000259" key="4">
    <source>
        <dbReference type="Pfam" id="PF14432"/>
    </source>
</evidence>